<comment type="caution">
    <text evidence="3">The sequence shown here is derived from an EMBL/GenBank/DDBJ whole genome shotgun (WGS) entry which is preliminary data.</text>
</comment>
<evidence type="ECO:0000313" key="3">
    <source>
        <dbReference type="EMBL" id="KAK4034245.1"/>
    </source>
</evidence>
<dbReference type="Proteomes" id="UP001303115">
    <property type="component" value="Unassembled WGS sequence"/>
</dbReference>
<dbReference type="SUPFAM" id="SSF53474">
    <property type="entry name" value="alpha/beta-Hydrolases"/>
    <property type="match status" value="1"/>
</dbReference>
<dbReference type="GO" id="GO:0016787">
    <property type="term" value="F:hydrolase activity"/>
    <property type="evidence" value="ECO:0007669"/>
    <property type="project" value="UniProtKB-KW"/>
</dbReference>
<organism evidence="3 4">
    <name type="scientific">Parachaetomium inaequale</name>
    <dbReference type="NCBI Taxonomy" id="2588326"/>
    <lineage>
        <taxon>Eukaryota</taxon>
        <taxon>Fungi</taxon>
        <taxon>Dikarya</taxon>
        <taxon>Ascomycota</taxon>
        <taxon>Pezizomycotina</taxon>
        <taxon>Sordariomycetes</taxon>
        <taxon>Sordariomycetidae</taxon>
        <taxon>Sordariales</taxon>
        <taxon>Chaetomiaceae</taxon>
        <taxon>Parachaetomium</taxon>
    </lineage>
</organism>
<dbReference type="Pfam" id="PF12697">
    <property type="entry name" value="Abhydrolase_6"/>
    <property type="match status" value="1"/>
</dbReference>
<dbReference type="AlphaFoldDB" id="A0AAN6SP25"/>
<keyword evidence="4" id="KW-1185">Reference proteome</keyword>
<dbReference type="Gene3D" id="3.40.50.1820">
    <property type="entry name" value="alpha/beta hydrolase"/>
    <property type="match status" value="1"/>
</dbReference>
<evidence type="ECO:0000313" key="4">
    <source>
        <dbReference type="Proteomes" id="UP001303115"/>
    </source>
</evidence>
<evidence type="ECO:0000259" key="2">
    <source>
        <dbReference type="Pfam" id="PF12697"/>
    </source>
</evidence>
<name>A0AAN6SP25_9PEZI</name>
<keyword evidence="1" id="KW-0732">Signal</keyword>
<accession>A0AAN6SP25</accession>
<dbReference type="InterPro" id="IPR029058">
    <property type="entry name" value="AB_hydrolase_fold"/>
</dbReference>
<feature type="domain" description="AB hydrolase-1" evidence="2">
    <location>
        <begin position="106"/>
        <end position="374"/>
    </location>
</feature>
<dbReference type="EMBL" id="MU854488">
    <property type="protein sequence ID" value="KAK4034245.1"/>
    <property type="molecule type" value="Genomic_DNA"/>
</dbReference>
<keyword evidence="3" id="KW-0378">Hydrolase</keyword>
<dbReference type="InterPro" id="IPR000073">
    <property type="entry name" value="AB_hydrolase_1"/>
</dbReference>
<feature type="signal peptide" evidence="1">
    <location>
        <begin position="1"/>
        <end position="20"/>
    </location>
</feature>
<gene>
    <name evidence="3" type="ORF">C8A01DRAFT_39303</name>
</gene>
<reference evidence="4" key="1">
    <citation type="journal article" date="2023" name="Mol. Phylogenet. Evol.">
        <title>Genome-scale phylogeny and comparative genomics of the fungal order Sordariales.</title>
        <authorList>
            <person name="Hensen N."/>
            <person name="Bonometti L."/>
            <person name="Westerberg I."/>
            <person name="Brannstrom I.O."/>
            <person name="Guillou S."/>
            <person name="Cros-Aarteil S."/>
            <person name="Calhoun S."/>
            <person name="Haridas S."/>
            <person name="Kuo A."/>
            <person name="Mondo S."/>
            <person name="Pangilinan J."/>
            <person name="Riley R."/>
            <person name="LaButti K."/>
            <person name="Andreopoulos B."/>
            <person name="Lipzen A."/>
            <person name="Chen C."/>
            <person name="Yan M."/>
            <person name="Daum C."/>
            <person name="Ng V."/>
            <person name="Clum A."/>
            <person name="Steindorff A."/>
            <person name="Ohm R.A."/>
            <person name="Martin F."/>
            <person name="Silar P."/>
            <person name="Natvig D.O."/>
            <person name="Lalanne C."/>
            <person name="Gautier V."/>
            <person name="Ament-Velasquez S.L."/>
            <person name="Kruys A."/>
            <person name="Hutchinson M.I."/>
            <person name="Powell A.J."/>
            <person name="Barry K."/>
            <person name="Miller A.N."/>
            <person name="Grigoriev I.V."/>
            <person name="Debuchy R."/>
            <person name="Gladieux P."/>
            <person name="Hiltunen Thoren M."/>
            <person name="Johannesson H."/>
        </authorList>
    </citation>
    <scope>NUCLEOTIDE SEQUENCE [LARGE SCALE GENOMIC DNA]</scope>
    <source>
        <strain evidence="4">CBS 284.82</strain>
    </source>
</reference>
<sequence>MASLLVALVLAAASIKKGKASPTSDLRSCIQLEVPVSVDTTTTKWLQPRVDSNIDAVDWVTYMTTWTSPADRMLGDITVKQTFKINGQLCVPPKGAKSDILQLATHGVGFDKRYWDAEIKRKDYSYVEAVLAEGYSIFTYDRLGTGASDKPDAYDIVQTNIQVEILRQLTSLARSGKLVSSSKKLGGTSNNTLRNYNPSKIVHVGHSLGSVITLGMLAAYGAESDGAIATGFLYTDKLANVNVGTWGFEFARENDPLRFRDRGSGYIVQATKSNTQVSFLKKGSFEPALLDYAWKIRQPNTVSEFLSIQTALGQAAPNFKAPLQFVIGEFDYGFCAGDCKGTYDLTVIKGLFPGVPEADLDIYLQPGTGHGLTLSTNATAGYKVTFDFLDRTGL</sequence>
<feature type="chain" id="PRO_5042970646" evidence="1">
    <location>
        <begin position="21"/>
        <end position="394"/>
    </location>
</feature>
<proteinExistence type="predicted"/>
<protein>
    <submittedName>
        <fullName evidence="3">Alpha/Beta hydrolase protein</fullName>
    </submittedName>
</protein>
<evidence type="ECO:0000256" key="1">
    <source>
        <dbReference type="SAM" id="SignalP"/>
    </source>
</evidence>